<dbReference type="Proteomes" id="UP000298412">
    <property type="component" value="Unassembled WGS sequence"/>
</dbReference>
<proteinExistence type="predicted"/>
<evidence type="ECO:0000313" key="1">
    <source>
        <dbReference type="EMBL" id="TFC09873.1"/>
    </source>
</evidence>
<reference evidence="1 2" key="1">
    <citation type="submission" date="2019-03" db="EMBL/GenBank/DDBJ databases">
        <title>Genomics of glacier-inhabiting Cryobacterium strains.</title>
        <authorList>
            <person name="Liu Q."/>
            <person name="Xin Y.-H."/>
        </authorList>
    </citation>
    <scope>NUCLEOTIDE SEQUENCE [LARGE SCALE GENOMIC DNA]</scope>
    <source>
        <strain evidence="1 2">MDT1-3</strain>
    </source>
</reference>
<dbReference type="RefSeq" id="WP_134569310.1">
    <property type="nucleotide sequence ID" value="NZ_SOFP01000079.1"/>
</dbReference>
<gene>
    <name evidence="1" type="ORF">E3O19_16145</name>
</gene>
<comment type="caution">
    <text evidence="1">The sequence shown here is derived from an EMBL/GenBank/DDBJ whole genome shotgun (WGS) entry which is preliminary data.</text>
</comment>
<evidence type="ECO:0000313" key="2">
    <source>
        <dbReference type="Proteomes" id="UP000298412"/>
    </source>
</evidence>
<name>A0A4R8WHZ7_9MICO</name>
<dbReference type="AlphaFoldDB" id="A0A4R8WHZ7"/>
<keyword evidence="2" id="KW-1185">Reference proteome</keyword>
<sequence>MANQIIPVAPQDLVIVASGGEVRELTVFGSDDVKQTRNGVEIVQLRATVLLRGMTLGEVSLQTSKADFNGLSSGDVFVTPDEGEIKFAGTSDDWGLRTTVYVPSLQSTGINAWRAIGDAIKRGQQAAK</sequence>
<accession>A0A4R8WHZ7</accession>
<organism evidence="1 2">
    <name type="scientific">Cryobacterium algoritolerans</name>
    <dbReference type="NCBI Taxonomy" id="1259184"/>
    <lineage>
        <taxon>Bacteria</taxon>
        <taxon>Bacillati</taxon>
        <taxon>Actinomycetota</taxon>
        <taxon>Actinomycetes</taxon>
        <taxon>Micrococcales</taxon>
        <taxon>Microbacteriaceae</taxon>
        <taxon>Cryobacterium</taxon>
    </lineage>
</organism>
<dbReference type="EMBL" id="SOFP01000079">
    <property type="protein sequence ID" value="TFC09873.1"/>
    <property type="molecule type" value="Genomic_DNA"/>
</dbReference>
<protein>
    <submittedName>
        <fullName evidence="1">Uncharacterized protein</fullName>
    </submittedName>
</protein>